<dbReference type="CDD" id="cd20303">
    <property type="entry name" value="cupin_ChrR_1"/>
    <property type="match status" value="1"/>
</dbReference>
<evidence type="ECO:0000313" key="2">
    <source>
        <dbReference type="EMBL" id="GFE48365.1"/>
    </source>
</evidence>
<dbReference type="OrthoDB" id="9801227at2"/>
<dbReference type="EMBL" id="BLIV01000001">
    <property type="protein sequence ID" value="GFE48365.1"/>
    <property type="molecule type" value="Genomic_DNA"/>
</dbReference>
<name>A0A640VNC8_9RHOB</name>
<sequence length="222" mass="24024">MELNSDFSSRVVVHSEQLEWQASPIKGVDRRMLDRIGGEVARATTIVRYAPGSKFSAHTHTGGEEFIVLDGVFQDEHGDFPAGTYVRNPPTSEHTPGSDEGCTIFVKLWQFDMDDRNQFRKTMADELASPVDGVATATLHEDDRETVTYSHVDAGATLTSDAKGGIEILIIDGEVTAGSDVLEKNAWLRLPDGENLAAVAGKSGAKVWMKAGHLPFAKAPAV</sequence>
<dbReference type="RefSeq" id="WP_159974280.1">
    <property type="nucleotide sequence ID" value="NZ_BLIV01000001.1"/>
</dbReference>
<feature type="domain" description="ChrR-like cupin" evidence="1">
    <location>
        <begin position="9"/>
        <end position="111"/>
    </location>
</feature>
<reference evidence="2 3" key="1">
    <citation type="submission" date="2019-12" db="EMBL/GenBank/DDBJ databases">
        <title>Roseobacter cerasinus sp. nov., isolated from seawater around aquaculture.</title>
        <authorList>
            <person name="Muramatsu S."/>
            <person name="Takabe Y."/>
            <person name="Mori K."/>
            <person name="Takaichi S."/>
            <person name="Hanada S."/>
        </authorList>
    </citation>
    <scope>NUCLEOTIDE SEQUENCE [LARGE SCALE GENOMIC DNA]</scope>
    <source>
        <strain evidence="2 3">AI77</strain>
    </source>
</reference>
<organism evidence="2 3">
    <name type="scientific">Roseobacter cerasinus</name>
    <dbReference type="NCBI Taxonomy" id="2602289"/>
    <lineage>
        <taxon>Bacteria</taxon>
        <taxon>Pseudomonadati</taxon>
        <taxon>Pseudomonadota</taxon>
        <taxon>Alphaproteobacteria</taxon>
        <taxon>Rhodobacterales</taxon>
        <taxon>Roseobacteraceae</taxon>
        <taxon>Roseobacter</taxon>
    </lineage>
</organism>
<dbReference type="Proteomes" id="UP000436522">
    <property type="component" value="Unassembled WGS sequence"/>
</dbReference>
<dbReference type="Gene3D" id="2.60.120.10">
    <property type="entry name" value="Jelly Rolls"/>
    <property type="match status" value="1"/>
</dbReference>
<dbReference type="SUPFAM" id="SSF51182">
    <property type="entry name" value="RmlC-like cupins"/>
    <property type="match status" value="2"/>
</dbReference>
<comment type="caution">
    <text evidence="2">The sequence shown here is derived from an EMBL/GenBank/DDBJ whole genome shotgun (WGS) entry which is preliminary data.</text>
</comment>
<dbReference type="Pfam" id="PF12973">
    <property type="entry name" value="Cupin_7"/>
    <property type="match status" value="1"/>
</dbReference>
<dbReference type="InterPro" id="IPR011051">
    <property type="entry name" value="RmlC_Cupin_sf"/>
</dbReference>
<accession>A0A640VNC8</accession>
<protein>
    <submittedName>
        <fullName evidence="2">Cupin</fullName>
    </submittedName>
</protein>
<gene>
    <name evidence="2" type="ORF">So717_01180</name>
</gene>
<keyword evidence="3" id="KW-1185">Reference proteome</keyword>
<proteinExistence type="predicted"/>
<evidence type="ECO:0000259" key="1">
    <source>
        <dbReference type="Pfam" id="PF12973"/>
    </source>
</evidence>
<dbReference type="InterPro" id="IPR014710">
    <property type="entry name" value="RmlC-like_jellyroll"/>
</dbReference>
<dbReference type="InterPro" id="IPR025979">
    <property type="entry name" value="ChrR-like_cupin_dom"/>
</dbReference>
<dbReference type="AlphaFoldDB" id="A0A640VNC8"/>
<evidence type="ECO:0000313" key="3">
    <source>
        <dbReference type="Proteomes" id="UP000436522"/>
    </source>
</evidence>